<dbReference type="Gene3D" id="3.30.420.10">
    <property type="entry name" value="Ribonuclease H-like superfamily/Ribonuclease H"/>
    <property type="match status" value="1"/>
</dbReference>
<sequence length="326" mass="36800">MPRPSIHSNVVRNLPLPKCDLTSHGTLGLGKSCTIVVNKEITLDVSQSHESCGATVEVKGKVVTATARAPVPLLPVGICKGKDKARGSQRSKANNVLQRSRRLTKDEMILWLGNGKAVAMEAVGLVDYVNLMRSKSEVFGRFNEYRLEIENQTGRKIKALRSDRGGEYLSAKFIGCLEEAKIISRWTSPRTPHLNGVSEKRNLTLLDIVRSMMSFTELPLSFWVYALEMAAKLLNMAPSKKISQMPYVIWHGKPVSYKYLKVWGRPAYVKRLVKDKLSLRSSLCRFIRYPKETMAYYFYDPSEQKVFIPQNTLLMEKGFPSGSRPQ</sequence>
<evidence type="ECO:0000259" key="1">
    <source>
        <dbReference type="PROSITE" id="PS50994"/>
    </source>
</evidence>
<comment type="caution">
    <text evidence="2">The sequence shown here is derived from an EMBL/GenBank/DDBJ whole genome shotgun (WGS) entry which is preliminary data.</text>
</comment>
<dbReference type="GO" id="GO:0003676">
    <property type="term" value="F:nucleic acid binding"/>
    <property type="evidence" value="ECO:0007669"/>
    <property type="project" value="InterPro"/>
</dbReference>
<reference evidence="2" key="1">
    <citation type="submission" date="2020-06" db="EMBL/GenBank/DDBJ databases">
        <authorList>
            <person name="Li T."/>
            <person name="Hu X."/>
            <person name="Zhang T."/>
            <person name="Song X."/>
            <person name="Zhang H."/>
            <person name="Dai N."/>
            <person name="Sheng W."/>
            <person name="Hou X."/>
            <person name="Wei L."/>
        </authorList>
    </citation>
    <scope>NUCLEOTIDE SEQUENCE</scope>
    <source>
        <strain evidence="2">KEN8</strain>
        <tissue evidence="2">Leaf</tissue>
    </source>
</reference>
<dbReference type="PANTHER" id="PTHR42648:SF27">
    <property type="entry name" value="RNA-DIRECTED DNA POLYMERASE"/>
    <property type="match status" value="1"/>
</dbReference>
<dbReference type="InterPro" id="IPR036397">
    <property type="entry name" value="RNaseH_sf"/>
</dbReference>
<dbReference type="InterPro" id="IPR001584">
    <property type="entry name" value="Integrase_cat-core"/>
</dbReference>
<feature type="domain" description="Integrase catalytic" evidence="1">
    <location>
        <begin position="158"/>
        <end position="254"/>
    </location>
</feature>
<name>A0AAW2IYE5_9LAMI</name>
<accession>A0AAW2IYE5</accession>
<dbReference type="InterPro" id="IPR012337">
    <property type="entry name" value="RNaseH-like_sf"/>
</dbReference>
<dbReference type="GO" id="GO:0015074">
    <property type="term" value="P:DNA integration"/>
    <property type="evidence" value="ECO:0007669"/>
    <property type="project" value="InterPro"/>
</dbReference>
<dbReference type="InterPro" id="IPR039537">
    <property type="entry name" value="Retrotran_Ty1/copia-like"/>
</dbReference>
<dbReference type="Pfam" id="PF25597">
    <property type="entry name" value="SH3_retrovirus"/>
    <property type="match status" value="1"/>
</dbReference>
<protein>
    <submittedName>
        <fullName evidence="2">Retrovirus-related Pol polyprotein from transposon TNT 1-94</fullName>
    </submittedName>
</protein>
<gene>
    <name evidence="2" type="ORF">Scaly_2792400</name>
</gene>
<dbReference type="AlphaFoldDB" id="A0AAW2IYE5"/>
<dbReference type="PANTHER" id="PTHR42648">
    <property type="entry name" value="TRANSPOSASE, PUTATIVE-RELATED"/>
    <property type="match status" value="1"/>
</dbReference>
<evidence type="ECO:0000313" key="2">
    <source>
        <dbReference type="EMBL" id="KAL0286473.1"/>
    </source>
</evidence>
<reference evidence="2" key="2">
    <citation type="journal article" date="2024" name="Plant">
        <title>Genomic evolution and insights into agronomic trait innovations of Sesamum species.</title>
        <authorList>
            <person name="Miao H."/>
            <person name="Wang L."/>
            <person name="Qu L."/>
            <person name="Liu H."/>
            <person name="Sun Y."/>
            <person name="Le M."/>
            <person name="Wang Q."/>
            <person name="Wei S."/>
            <person name="Zheng Y."/>
            <person name="Lin W."/>
            <person name="Duan Y."/>
            <person name="Cao H."/>
            <person name="Xiong S."/>
            <person name="Wang X."/>
            <person name="Wei L."/>
            <person name="Li C."/>
            <person name="Ma Q."/>
            <person name="Ju M."/>
            <person name="Zhao R."/>
            <person name="Li G."/>
            <person name="Mu C."/>
            <person name="Tian Q."/>
            <person name="Mei H."/>
            <person name="Zhang T."/>
            <person name="Gao T."/>
            <person name="Zhang H."/>
        </authorList>
    </citation>
    <scope>NUCLEOTIDE SEQUENCE</scope>
    <source>
        <strain evidence="2">KEN8</strain>
    </source>
</reference>
<organism evidence="2">
    <name type="scientific">Sesamum calycinum</name>
    <dbReference type="NCBI Taxonomy" id="2727403"/>
    <lineage>
        <taxon>Eukaryota</taxon>
        <taxon>Viridiplantae</taxon>
        <taxon>Streptophyta</taxon>
        <taxon>Embryophyta</taxon>
        <taxon>Tracheophyta</taxon>
        <taxon>Spermatophyta</taxon>
        <taxon>Magnoliopsida</taxon>
        <taxon>eudicotyledons</taxon>
        <taxon>Gunneridae</taxon>
        <taxon>Pentapetalae</taxon>
        <taxon>asterids</taxon>
        <taxon>lamiids</taxon>
        <taxon>Lamiales</taxon>
        <taxon>Pedaliaceae</taxon>
        <taxon>Sesamum</taxon>
    </lineage>
</organism>
<dbReference type="PROSITE" id="PS50994">
    <property type="entry name" value="INTEGRASE"/>
    <property type="match status" value="1"/>
</dbReference>
<dbReference type="SUPFAM" id="SSF53098">
    <property type="entry name" value="Ribonuclease H-like"/>
    <property type="match status" value="1"/>
</dbReference>
<proteinExistence type="predicted"/>
<dbReference type="InterPro" id="IPR057670">
    <property type="entry name" value="SH3_retrovirus"/>
</dbReference>
<dbReference type="EMBL" id="JACGWM010001875">
    <property type="protein sequence ID" value="KAL0286473.1"/>
    <property type="molecule type" value="Genomic_DNA"/>
</dbReference>